<accession>A0A199UJ49</accession>
<dbReference type="PROSITE" id="PS51352">
    <property type="entry name" value="THIOREDOXIN_2"/>
    <property type="match status" value="1"/>
</dbReference>
<dbReference type="PROSITE" id="PS00194">
    <property type="entry name" value="THIOREDOXIN_1"/>
    <property type="match status" value="1"/>
</dbReference>
<comment type="function">
    <text evidence="9">Acts as a protein-folding catalyst that interacts with nascent polypeptides to catalyze the formation, isomerization, and reduction or oxidation of disulfide bonds. May play a role in storage protein biogenesis.</text>
</comment>
<feature type="region of interest" description="Disordered" evidence="10">
    <location>
        <begin position="417"/>
        <end position="455"/>
    </location>
</feature>
<dbReference type="GO" id="GO:0006457">
    <property type="term" value="P:protein folding"/>
    <property type="evidence" value="ECO:0007669"/>
    <property type="project" value="TreeGrafter"/>
</dbReference>
<keyword evidence="7" id="KW-1015">Disulfide bond</keyword>
<evidence type="ECO:0000256" key="6">
    <source>
        <dbReference type="ARBA" id="ARBA00023136"/>
    </source>
</evidence>
<dbReference type="AlphaFoldDB" id="A0A199UJ49"/>
<dbReference type="Proteomes" id="UP000092600">
    <property type="component" value="Unassembled WGS sequence"/>
</dbReference>
<dbReference type="PRINTS" id="PR00421">
    <property type="entry name" value="THIOREDOXIN"/>
</dbReference>
<dbReference type="InterPro" id="IPR013766">
    <property type="entry name" value="Thioredoxin_domain"/>
</dbReference>
<reference evidence="14 15" key="1">
    <citation type="journal article" date="2016" name="DNA Res.">
        <title>The draft genome of MD-2 pineapple using hybrid error correction of long reads.</title>
        <authorList>
            <person name="Redwan R.M."/>
            <person name="Saidin A."/>
            <person name="Kumar S.V."/>
        </authorList>
    </citation>
    <scope>NUCLEOTIDE SEQUENCE [LARGE SCALE GENOMIC DNA]</scope>
    <source>
        <strain evidence="15">cv. MD2</strain>
        <tissue evidence="14">Leaf</tissue>
    </source>
</reference>
<keyword evidence="4 12" id="KW-0732">Signal</keyword>
<evidence type="ECO:0000313" key="14">
    <source>
        <dbReference type="EMBL" id="OAY64726.1"/>
    </source>
</evidence>
<evidence type="ECO:0000256" key="12">
    <source>
        <dbReference type="SAM" id="SignalP"/>
    </source>
</evidence>
<evidence type="ECO:0000313" key="15">
    <source>
        <dbReference type="Proteomes" id="UP000092600"/>
    </source>
</evidence>
<dbReference type="EMBL" id="LSRQ01007665">
    <property type="protein sequence ID" value="OAY64726.1"/>
    <property type="molecule type" value="Genomic_DNA"/>
</dbReference>
<evidence type="ECO:0000256" key="9">
    <source>
        <dbReference type="ARBA" id="ARBA00060135"/>
    </source>
</evidence>
<evidence type="ECO:0000256" key="7">
    <source>
        <dbReference type="ARBA" id="ARBA00023157"/>
    </source>
</evidence>
<proteinExistence type="inferred from homology"/>
<feature type="signal peptide" evidence="12">
    <location>
        <begin position="1"/>
        <end position="28"/>
    </location>
</feature>
<evidence type="ECO:0000256" key="3">
    <source>
        <dbReference type="ARBA" id="ARBA00022692"/>
    </source>
</evidence>
<gene>
    <name evidence="17" type="primary">LOC109726463</name>
    <name evidence="14" type="ORF">ACMD2_03677</name>
</gene>
<feature type="chain" id="PRO_5044554470" evidence="12">
    <location>
        <begin position="29"/>
        <end position="455"/>
    </location>
</feature>
<reference evidence="17" key="2">
    <citation type="submission" date="2025-04" db="UniProtKB">
        <authorList>
            <consortium name="RefSeq"/>
        </authorList>
    </citation>
    <scope>IDENTIFICATION</scope>
    <source>
        <tissue evidence="17">Leaf</tissue>
    </source>
</reference>
<evidence type="ECO:0000256" key="1">
    <source>
        <dbReference type="ARBA" id="ARBA00004167"/>
    </source>
</evidence>
<dbReference type="FunFam" id="3.40.30.10:FF:000107">
    <property type="entry name" value="Protein disulfide-isomerase 5-2"/>
    <property type="match status" value="1"/>
</dbReference>
<dbReference type="SUPFAM" id="SSF52833">
    <property type="entry name" value="Thioredoxin-like"/>
    <property type="match status" value="1"/>
</dbReference>
<dbReference type="GeneID" id="109726463"/>
<evidence type="ECO:0000256" key="2">
    <source>
        <dbReference type="ARBA" id="ARBA00006347"/>
    </source>
</evidence>
<comment type="similarity">
    <text evidence="2">Belongs to the protein disulfide isomerase family.</text>
</comment>
<dbReference type="CDD" id="cd02961">
    <property type="entry name" value="PDI_a_family"/>
    <property type="match status" value="1"/>
</dbReference>
<comment type="subcellular location">
    <subcellularLocation>
        <location evidence="1">Membrane</location>
        <topology evidence="1">Single-pass membrane protein</topology>
    </subcellularLocation>
</comment>
<evidence type="ECO:0000313" key="16">
    <source>
        <dbReference type="Proteomes" id="UP000515123"/>
    </source>
</evidence>
<dbReference type="Proteomes" id="UP000515123">
    <property type="component" value="Linkage group 21"/>
</dbReference>
<keyword evidence="6 11" id="KW-0472">Membrane</keyword>
<keyword evidence="16" id="KW-1185">Reference proteome</keyword>
<dbReference type="InterPro" id="IPR036249">
    <property type="entry name" value="Thioredoxin-like_sf"/>
</dbReference>
<dbReference type="Pfam" id="PF00085">
    <property type="entry name" value="Thioredoxin"/>
    <property type="match status" value="1"/>
</dbReference>
<dbReference type="OrthoDB" id="74910at2759"/>
<name>A0A199UJ49_ANACO</name>
<dbReference type="GO" id="GO:0016020">
    <property type="term" value="C:membrane"/>
    <property type="evidence" value="ECO:0007669"/>
    <property type="project" value="UniProtKB-SubCell"/>
</dbReference>
<dbReference type="InterPro" id="IPR017937">
    <property type="entry name" value="Thioredoxin_CS"/>
</dbReference>
<evidence type="ECO:0000259" key="13">
    <source>
        <dbReference type="PROSITE" id="PS51352"/>
    </source>
</evidence>
<keyword evidence="14" id="KW-0413">Isomerase</keyword>
<evidence type="ECO:0000256" key="8">
    <source>
        <dbReference type="ARBA" id="ARBA00023284"/>
    </source>
</evidence>
<feature type="transmembrane region" description="Helical" evidence="11">
    <location>
        <begin position="384"/>
        <end position="410"/>
    </location>
</feature>
<feature type="domain" description="Thioredoxin" evidence="13">
    <location>
        <begin position="29"/>
        <end position="154"/>
    </location>
</feature>
<evidence type="ECO:0000256" key="11">
    <source>
        <dbReference type="SAM" id="Phobius"/>
    </source>
</evidence>
<dbReference type="PANTHER" id="PTHR18929:SF218">
    <property type="entry name" value="PROTEIN DISULFIDE-ISOMERASE 5-2"/>
    <property type="match status" value="1"/>
</dbReference>
<evidence type="ECO:0000313" key="17">
    <source>
        <dbReference type="RefSeq" id="XP_020111638.1"/>
    </source>
</evidence>
<protein>
    <submittedName>
        <fullName evidence="14 17">Protein disulfide isomerase-like 5-2</fullName>
    </submittedName>
</protein>
<dbReference type="FunFam" id="3.40.30.10:FF:000193">
    <property type="entry name" value="Protein disulfide isomerase-like 5-2"/>
    <property type="match status" value="1"/>
</dbReference>
<evidence type="ECO:0000256" key="10">
    <source>
        <dbReference type="SAM" id="MobiDB-lite"/>
    </source>
</evidence>
<dbReference type="Pfam" id="PF13848">
    <property type="entry name" value="Thioredoxin_6"/>
    <property type="match status" value="1"/>
</dbReference>
<dbReference type="RefSeq" id="XP_020111638.1">
    <property type="nucleotide sequence ID" value="XM_020256049.1"/>
</dbReference>
<keyword evidence="3 11" id="KW-0812">Transmembrane</keyword>
<evidence type="ECO:0000256" key="5">
    <source>
        <dbReference type="ARBA" id="ARBA00022989"/>
    </source>
</evidence>
<evidence type="ECO:0000256" key="4">
    <source>
        <dbReference type="ARBA" id="ARBA00022729"/>
    </source>
</evidence>
<dbReference type="GO" id="GO:0003756">
    <property type="term" value="F:protein disulfide isomerase activity"/>
    <property type="evidence" value="ECO:0007669"/>
    <property type="project" value="TreeGrafter"/>
</dbReference>
<organism evidence="14 15">
    <name type="scientific">Ananas comosus</name>
    <name type="common">Pineapple</name>
    <name type="synonym">Ananas ananas</name>
    <dbReference type="NCBI Taxonomy" id="4615"/>
    <lineage>
        <taxon>Eukaryota</taxon>
        <taxon>Viridiplantae</taxon>
        <taxon>Streptophyta</taxon>
        <taxon>Embryophyta</taxon>
        <taxon>Tracheophyta</taxon>
        <taxon>Spermatophyta</taxon>
        <taxon>Magnoliopsida</taxon>
        <taxon>Liliopsida</taxon>
        <taxon>Poales</taxon>
        <taxon>Bromeliaceae</taxon>
        <taxon>Bromelioideae</taxon>
        <taxon>Ananas</taxon>
    </lineage>
</organism>
<sequence>MATLRRADPLAAAIPLLLLWIWARVSSAALLGGGAASAAAGGFPVDGSVIELDESTFDAAVAAFDFILVDFYAPWCGHCKRLSPELDAAAPVLAGLNEPIVIAKIDADKYRRLASKYEIDGFPTLKLFMHGIPVEYTGPRKAELLIRFLKKFVAPNVSLLESDSAVRSFIETVGMNFPIFIGFGLNESVITDYGSKYKKKAWFSVAKDFSEDMMVFYDFDKVPALVSLQPKYNEQNVFYGPFEGNFLEDFIKQALLPLTVPVNSETLKLLTDEERKIVLTIVQDEFDEKSVNLVKVLKSAATANRDLIFGYVGFKQWEEFVDSFGISKSSQLPKLLVWDGNEEYQLVVGSERLEEEDQGSQISRFLEGYREGRTITKKISGPSLLGFIHSLININTVYIIVFAVALFMLIQHLTSKSADDSPQTGRARVEPESSYKPIPERASQGEGYSPGDKED</sequence>
<dbReference type="Gramene" id="Aco007896.1.mrna1">
    <property type="protein sequence ID" value="Aco007896.1.mrna1"/>
    <property type="gene ID" value="Aco007896.1.path1"/>
</dbReference>
<dbReference type="STRING" id="4615.A0A199UJ49"/>
<dbReference type="PANTHER" id="PTHR18929">
    <property type="entry name" value="PROTEIN DISULFIDE ISOMERASE"/>
    <property type="match status" value="1"/>
</dbReference>
<dbReference type="GO" id="GO:0034976">
    <property type="term" value="P:response to endoplasmic reticulum stress"/>
    <property type="evidence" value="ECO:0007669"/>
    <property type="project" value="TreeGrafter"/>
</dbReference>
<keyword evidence="5 11" id="KW-1133">Transmembrane helix</keyword>
<dbReference type="GO" id="GO:0005783">
    <property type="term" value="C:endoplasmic reticulum"/>
    <property type="evidence" value="ECO:0007669"/>
    <property type="project" value="TreeGrafter"/>
</dbReference>
<dbReference type="Gene3D" id="3.40.30.10">
    <property type="entry name" value="Glutaredoxin"/>
    <property type="match status" value="2"/>
</dbReference>
<keyword evidence="8" id="KW-0676">Redox-active center</keyword>